<evidence type="ECO:0000256" key="1">
    <source>
        <dbReference type="SAM" id="MobiDB-lite"/>
    </source>
</evidence>
<feature type="region of interest" description="Disordered" evidence="1">
    <location>
        <begin position="1"/>
        <end position="68"/>
    </location>
</feature>
<proteinExistence type="predicted"/>
<dbReference type="AlphaFoldDB" id="A0A2M7W3R7"/>
<name>A0A2M7W3R7_9BACT</name>
<accession>A0A2M7W3R7</accession>
<dbReference type="EMBL" id="PFQF01000033">
    <property type="protein sequence ID" value="PJA20225.1"/>
    <property type="molecule type" value="Genomic_DNA"/>
</dbReference>
<comment type="caution">
    <text evidence="2">The sequence shown here is derived from an EMBL/GenBank/DDBJ whole genome shotgun (WGS) entry which is preliminary data.</text>
</comment>
<gene>
    <name evidence="2" type="ORF">COX60_02355</name>
</gene>
<sequence length="174" mass="19598">MFKPSRTRQSVRNGALKPRQSETGSPLLRSFVLTNGKSQPRDPVDQSKGNQRMKKQYPFRLPSTPPGVRREVKKMTVPEHLTQLKSTPYGGKVVDEESLLVTRSNGCGRFSVTMKVVDKNTSTNNEIEFKEQGIDLLKRLSNFLKMTPPNGKPVVVIPCGHQLVVTHITRLPYK</sequence>
<evidence type="ECO:0000313" key="2">
    <source>
        <dbReference type="EMBL" id="PJA20225.1"/>
    </source>
</evidence>
<evidence type="ECO:0000313" key="3">
    <source>
        <dbReference type="Proteomes" id="UP000230137"/>
    </source>
</evidence>
<organism evidence="2 3">
    <name type="scientific">Candidatus Berkelbacteria bacterium CG_4_10_14_0_2_um_filter_35_9_33_12</name>
    <dbReference type="NCBI Taxonomy" id="1974499"/>
    <lineage>
        <taxon>Bacteria</taxon>
        <taxon>Candidatus Berkelbacteria</taxon>
    </lineage>
</organism>
<protein>
    <submittedName>
        <fullName evidence="2">Uncharacterized protein</fullName>
    </submittedName>
</protein>
<dbReference type="Proteomes" id="UP000230137">
    <property type="component" value="Unassembled WGS sequence"/>
</dbReference>
<reference evidence="3" key="1">
    <citation type="submission" date="2017-09" db="EMBL/GenBank/DDBJ databases">
        <title>Depth-based differentiation of microbial function through sediment-hosted aquifers and enrichment of novel symbionts in the deep terrestrial subsurface.</title>
        <authorList>
            <person name="Probst A.J."/>
            <person name="Ladd B."/>
            <person name="Jarett J.K."/>
            <person name="Geller-Mcgrath D.E."/>
            <person name="Sieber C.M.K."/>
            <person name="Emerson J.B."/>
            <person name="Anantharaman K."/>
            <person name="Thomas B.C."/>
            <person name="Malmstrom R."/>
            <person name="Stieglmeier M."/>
            <person name="Klingl A."/>
            <person name="Woyke T."/>
            <person name="Ryan C.M."/>
            <person name="Banfield J.F."/>
        </authorList>
    </citation>
    <scope>NUCLEOTIDE SEQUENCE [LARGE SCALE GENOMIC DNA]</scope>
</reference>